<evidence type="ECO:0000256" key="2">
    <source>
        <dbReference type="SAM" id="SignalP"/>
    </source>
</evidence>
<protein>
    <recommendedName>
        <fullName evidence="5">VKOR family protein</fullName>
    </recommendedName>
</protein>
<evidence type="ECO:0008006" key="5">
    <source>
        <dbReference type="Google" id="ProtNLM"/>
    </source>
</evidence>
<sequence length="172" mass="17349">MPARRLLCAVFVLAALAYVAASYAVFELPATAAEAEACGFLPGEFAAGGGLAYERAQAWAVSFLRKQEYFTAITVGLALAFMAFALAIGRRGGAASAGVAAGGGALAVSALCVSCLAPALSVVGLGIAGGFLADVPKWLITLNTLLLTGWGVLFLSRRAQACALPPGRAARA</sequence>
<accession>A0A0M7E5I4</accession>
<evidence type="ECO:0000256" key="1">
    <source>
        <dbReference type="SAM" id="Phobius"/>
    </source>
</evidence>
<reference evidence="3 4" key="1">
    <citation type="submission" date="2015-09" db="EMBL/GenBank/DDBJ databases">
        <authorList>
            <person name="Jackson K.R."/>
            <person name="Lunt B.L."/>
            <person name="Fisher J.N.B."/>
            <person name="Gardner A.V."/>
            <person name="Bailey M.E."/>
            <person name="Deus L.M."/>
            <person name="Earl A.S."/>
            <person name="Gibby P.D."/>
            <person name="Hartmann K.A."/>
            <person name="Liu J.E."/>
            <person name="Manci A.M."/>
            <person name="Nielsen D.A."/>
            <person name="Solomon M.B."/>
            <person name="Breakwell D.P."/>
            <person name="Burnett S.H."/>
            <person name="Grose J.H."/>
        </authorList>
    </citation>
    <scope>NUCLEOTIDE SEQUENCE [LARGE SCALE GENOMIC DNA]</scope>
    <source>
        <strain evidence="3 4">2789STDY5608636</strain>
    </source>
</reference>
<dbReference type="Proteomes" id="UP000053096">
    <property type="component" value="Unassembled WGS sequence"/>
</dbReference>
<feature type="signal peptide" evidence="2">
    <location>
        <begin position="1"/>
        <end position="24"/>
    </location>
</feature>
<gene>
    <name evidence="3" type="ORF">ERS370011_01439</name>
</gene>
<keyword evidence="1" id="KW-0812">Transmembrane</keyword>
<dbReference type="AlphaFoldDB" id="A0A0M7E5I4"/>
<feature type="transmembrane region" description="Helical" evidence="1">
    <location>
        <begin position="138"/>
        <end position="155"/>
    </location>
</feature>
<feature type="chain" id="PRO_5005811578" description="VKOR family protein" evidence="2">
    <location>
        <begin position="25"/>
        <end position="172"/>
    </location>
</feature>
<keyword evidence="2" id="KW-0732">Signal</keyword>
<dbReference type="RefSeq" id="WP_197085634.1">
    <property type="nucleotide sequence ID" value="NZ_CAJGUP010000210.1"/>
</dbReference>
<proteinExistence type="predicted"/>
<feature type="transmembrane region" description="Helical" evidence="1">
    <location>
        <begin position="99"/>
        <end position="132"/>
    </location>
</feature>
<keyword evidence="1" id="KW-1133">Transmembrane helix</keyword>
<feature type="transmembrane region" description="Helical" evidence="1">
    <location>
        <begin position="69"/>
        <end position="87"/>
    </location>
</feature>
<organism evidence="3 4">
    <name type="scientific">Bordetella pseudohinzii</name>
    <dbReference type="NCBI Taxonomy" id="1331258"/>
    <lineage>
        <taxon>Bacteria</taxon>
        <taxon>Pseudomonadati</taxon>
        <taxon>Pseudomonadota</taxon>
        <taxon>Betaproteobacteria</taxon>
        <taxon>Burkholderiales</taxon>
        <taxon>Alcaligenaceae</taxon>
        <taxon>Bordetella</taxon>
    </lineage>
</organism>
<name>A0A0M7E5I4_9BORD</name>
<dbReference type="EMBL" id="CYTV01000003">
    <property type="protein sequence ID" value="CUI61982.1"/>
    <property type="molecule type" value="Genomic_DNA"/>
</dbReference>
<evidence type="ECO:0000313" key="4">
    <source>
        <dbReference type="Proteomes" id="UP000053096"/>
    </source>
</evidence>
<evidence type="ECO:0000313" key="3">
    <source>
        <dbReference type="EMBL" id="CUI61982.1"/>
    </source>
</evidence>
<keyword evidence="1" id="KW-0472">Membrane</keyword>